<keyword evidence="3" id="KW-1185">Reference proteome</keyword>
<feature type="signal peptide" evidence="1">
    <location>
        <begin position="1"/>
        <end position="30"/>
    </location>
</feature>
<dbReference type="RefSeq" id="WP_246348632.1">
    <property type="nucleotide sequence ID" value="NZ_JACIJK010000009.1"/>
</dbReference>
<keyword evidence="1" id="KW-0732">Signal</keyword>
<comment type="caution">
    <text evidence="2">The sequence shown here is derived from an EMBL/GenBank/DDBJ whole genome shotgun (WGS) entry which is preliminary data.</text>
</comment>
<proteinExistence type="predicted"/>
<gene>
    <name evidence="2" type="ORF">FHS94_002950</name>
</gene>
<dbReference type="EMBL" id="JACIJK010000009">
    <property type="protein sequence ID" value="MBB5716090.1"/>
    <property type="molecule type" value="Genomic_DNA"/>
</dbReference>
<dbReference type="AlphaFoldDB" id="A0A7W9EVC9"/>
<accession>A0A7W9EVC9</accession>
<evidence type="ECO:0000313" key="2">
    <source>
        <dbReference type="EMBL" id="MBB5716090.1"/>
    </source>
</evidence>
<evidence type="ECO:0000256" key="1">
    <source>
        <dbReference type="SAM" id="SignalP"/>
    </source>
</evidence>
<dbReference type="Proteomes" id="UP000546200">
    <property type="component" value="Unassembled WGS sequence"/>
</dbReference>
<protein>
    <recommendedName>
        <fullName evidence="4">Glycoside hydrolase</fullName>
    </recommendedName>
</protein>
<evidence type="ECO:0008006" key="4">
    <source>
        <dbReference type="Google" id="ProtNLM"/>
    </source>
</evidence>
<name>A0A7W9EVC9_9SPHN</name>
<reference evidence="2 3" key="1">
    <citation type="submission" date="2020-08" db="EMBL/GenBank/DDBJ databases">
        <title>Genomic Encyclopedia of Type Strains, Phase IV (KMG-IV): sequencing the most valuable type-strain genomes for metagenomic binning, comparative biology and taxonomic classification.</title>
        <authorList>
            <person name="Goeker M."/>
        </authorList>
    </citation>
    <scope>NUCLEOTIDE SEQUENCE [LARGE SCALE GENOMIC DNA]</scope>
    <source>
        <strain evidence="2 3">DSM 100044</strain>
    </source>
</reference>
<feature type="chain" id="PRO_5031296755" description="Glycoside hydrolase" evidence="1">
    <location>
        <begin position="31"/>
        <end position="297"/>
    </location>
</feature>
<sequence>MFARVALASAPILLAGALLTGAASSPPVIAVAPPAGLGLNPFYTRYLDAAGLPVVSSSRAPEEALTTAAAIVRQMLAHRPDIAAELARQGYRIAVMAPDEATTDLPEQASWTRPKPDDPRLTRCERKHYDERIGGLTDRQYWNWRARGLAGKLTSAGTENLLGLTGDRYRGQNIFVHEFSHDIFRAAYVADRALYNRVFAAYDAASKAGRWKGEYASTTVEEYWAVGTQFWFNTAPYASFGDVHILSDEDLARYDPPLAAVLREAFGDNHRLDADRWYNSPLRVPPGPLPAYTAEVC</sequence>
<evidence type="ECO:0000313" key="3">
    <source>
        <dbReference type="Proteomes" id="UP000546200"/>
    </source>
</evidence>
<organism evidence="2 3">
    <name type="scientific">Sphingomonas aerophila</name>
    <dbReference type="NCBI Taxonomy" id="1344948"/>
    <lineage>
        <taxon>Bacteria</taxon>
        <taxon>Pseudomonadati</taxon>
        <taxon>Pseudomonadota</taxon>
        <taxon>Alphaproteobacteria</taxon>
        <taxon>Sphingomonadales</taxon>
        <taxon>Sphingomonadaceae</taxon>
        <taxon>Sphingomonas</taxon>
    </lineage>
</organism>